<dbReference type="EC" id="2.7.11.1" evidence="2"/>
<organism evidence="22 23">
    <name type="scientific">Gossypium lobatum</name>
    <dbReference type="NCBI Taxonomy" id="34289"/>
    <lineage>
        <taxon>Eukaryota</taxon>
        <taxon>Viridiplantae</taxon>
        <taxon>Streptophyta</taxon>
        <taxon>Embryophyta</taxon>
        <taxon>Tracheophyta</taxon>
        <taxon>Spermatophyta</taxon>
        <taxon>Magnoliopsida</taxon>
        <taxon>eudicotyledons</taxon>
        <taxon>Gunneridae</taxon>
        <taxon>Pentapetalae</taxon>
        <taxon>rosids</taxon>
        <taxon>malvids</taxon>
        <taxon>Malvales</taxon>
        <taxon>Malvaceae</taxon>
        <taxon>Malvoideae</taxon>
        <taxon>Gossypium</taxon>
    </lineage>
</organism>
<dbReference type="Pfam" id="PF00954">
    <property type="entry name" value="S_locus_glycop"/>
    <property type="match status" value="1"/>
</dbReference>
<evidence type="ECO:0000256" key="17">
    <source>
        <dbReference type="ARBA" id="ARBA00048679"/>
    </source>
</evidence>
<evidence type="ECO:0000259" key="19">
    <source>
        <dbReference type="PROSITE" id="PS50011"/>
    </source>
</evidence>
<dbReference type="PANTHER" id="PTHR47974:SF3">
    <property type="entry name" value="RECEPTOR-LIKE SERINE_THREONINE-PROTEIN KINASE"/>
    <property type="match status" value="1"/>
</dbReference>
<keyword evidence="8" id="KW-0547">Nucleotide-binding</keyword>
<feature type="domain" description="Protein kinase" evidence="19">
    <location>
        <begin position="553"/>
        <end position="836"/>
    </location>
</feature>
<reference evidence="22 23" key="1">
    <citation type="journal article" date="2019" name="Genome Biol. Evol.">
        <title>Insights into the evolution of the New World diploid cottons (Gossypium, subgenus Houzingenia) based on genome sequencing.</title>
        <authorList>
            <person name="Grover C.E."/>
            <person name="Arick M.A. 2nd"/>
            <person name="Thrash A."/>
            <person name="Conover J.L."/>
            <person name="Sanders W.S."/>
            <person name="Peterson D.G."/>
            <person name="Frelichowski J.E."/>
            <person name="Scheffler J.A."/>
            <person name="Scheffler B.E."/>
            <person name="Wendel J.F."/>
        </authorList>
    </citation>
    <scope>NUCLEOTIDE SEQUENCE [LARGE SCALE GENOMIC DNA]</scope>
    <source>
        <strain evidence="22">157</strain>
        <tissue evidence="22">Leaf</tissue>
    </source>
</reference>
<proteinExistence type="predicted"/>
<dbReference type="GO" id="GO:0004674">
    <property type="term" value="F:protein serine/threonine kinase activity"/>
    <property type="evidence" value="ECO:0007669"/>
    <property type="project" value="UniProtKB-KW"/>
</dbReference>
<dbReference type="FunFam" id="3.30.200.20:FF:000059">
    <property type="entry name" value="S-receptor-like serine/threonine-protein kinase"/>
    <property type="match status" value="1"/>
</dbReference>
<dbReference type="Gene3D" id="1.10.510.10">
    <property type="entry name" value="Transferase(Phosphotransferase) domain 1"/>
    <property type="match status" value="1"/>
</dbReference>
<dbReference type="PROSITE" id="PS00108">
    <property type="entry name" value="PROTEIN_KINASE_ST"/>
    <property type="match status" value="1"/>
</dbReference>
<evidence type="ECO:0000313" key="23">
    <source>
        <dbReference type="Proteomes" id="UP000593572"/>
    </source>
</evidence>
<dbReference type="GO" id="GO:0005524">
    <property type="term" value="F:ATP binding"/>
    <property type="evidence" value="ECO:0007669"/>
    <property type="project" value="UniProtKB-KW"/>
</dbReference>
<feature type="transmembrane region" description="Helical" evidence="18">
    <location>
        <begin position="42"/>
        <end position="68"/>
    </location>
</feature>
<evidence type="ECO:0000256" key="14">
    <source>
        <dbReference type="ARBA" id="ARBA00023170"/>
    </source>
</evidence>
<name>A0A7J8MMH6_9ROSI</name>
<dbReference type="SMART" id="SM00108">
    <property type="entry name" value="B_lectin"/>
    <property type="match status" value="1"/>
</dbReference>
<dbReference type="SUPFAM" id="SSF51110">
    <property type="entry name" value="alpha-D-mannose-specific plant lectins"/>
    <property type="match status" value="1"/>
</dbReference>
<sequence>MVKVALQCVQEDKDARPTMGEVVQMLLRLVEKEFLQLFAKKIFVVNTFQVVLILFHFLLLTSSALPILRQGSSMSVENPDDVLISPSGMFSAGFYRVGQNAYCFAIWFSKPCHDGSHTIVWMANRDTPVNDRRSKLSVLKTGNIIITDPGQFIIWTSNNTVRDHSWSQLNLLDSGNLVLQSLVNDTLWQSFDSPTDTLLHEQPLTRHNRLVSARSQSDYSLGDYKLMYDYDNVLRLVLDSPETSSIYWPDSTVLDYLQGRTRFNDSRIAVFDSSGYFTSSDKVEFQSADFGRGPWRRLTLDFDFNLRLYSLEEQKGIWSVTWQAMSNSCRIHGICGPKSICSYDPSSGPKCSCLPGFKMKNQADWNDGCEPEFNLSCGNHDFKFVQLHHTNFFGYHYDILRSHTLEECAKACLKLCCIAFQYRYFPKDGAYRCFPKWELRNGYHYPSYNGTLYLKLPKSFQYNKHVEGLKLNCSINQTKQLERAYHKRSGHGSLEILIWCASVIGLLELICVILVFSFLYKTGISSNASTRGYHAAATGFKQFTYAELKTATRGFSEEIGRGGCGVVYKGVLSDQRIAAIKVLNIEVNQAEEEFLAEASTIGRVNHMNLIEMWGYCAEGKHRLLVYEYMENGSLARNLMSNSLDWKKRFDIAVGTAKGLAYLHEECLEWVLHCDVKPQNILLDSNYQPKVADFGLSKLLNRDNLKGPSFSKKRGTRGYMAPEWVYNLPITSKVDIYSYGIVILEMVTRRNPTNGIPAVETSGEIWHQKLEAWVKGKKNGAAATSWVEELIDPPMGYDYDRNKMENLLEVAIKCTEAERHARPSMSKIVQLLQSATQ</sequence>
<keyword evidence="15" id="KW-0325">Glycoprotein</keyword>
<dbReference type="SMART" id="SM00220">
    <property type="entry name" value="S_TKc"/>
    <property type="match status" value="1"/>
</dbReference>
<evidence type="ECO:0000259" key="21">
    <source>
        <dbReference type="PROSITE" id="PS50948"/>
    </source>
</evidence>
<dbReference type="PROSITE" id="PS50011">
    <property type="entry name" value="PROTEIN_KINASE_DOM"/>
    <property type="match status" value="1"/>
</dbReference>
<dbReference type="Pfam" id="PF01453">
    <property type="entry name" value="B_lectin"/>
    <property type="match status" value="1"/>
</dbReference>
<evidence type="ECO:0000256" key="10">
    <source>
        <dbReference type="ARBA" id="ARBA00022840"/>
    </source>
</evidence>
<evidence type="ECO:0000256" key="9">
    <source>
        <dbReference type="ARBA" id="ARBA00022777"/>
    </source>
</evidence>
<dbReference type="PANTHER" id="PTHR47974">
    <property type="entry name" value="OS07G0415500 PROTEIN"/>
    <property type="match status" value="1"/>
</dbReference>
<dbReference type="AlphaFoldDB" id="A0A7J8MMH6"/>
<evidence type="ECO:0000256" key="15">
    <source>
        <dbReference type="ARBA" id="ARBA00023180"/>
    </source>
</evidence>
<keyword evidence="10" id="KW-0067">ATP-binding</keyword>
<evidence type="ECO:0000256" key="13">
    <source>
        <dbReference type="ARBA" id="ARBA00023157"/>
    </source>
</evidence>
<dbReference type="InterPro" id="IPR003609">
    <property type="entry name" value="Pan_app"/>
</dbReference>
<dbReference type="InterPro" id="IPR000719">
    <property type="entry name" value="Prot_kinase_dom"/>
</dbReference>
<evidence type="ECO:0000256" key="6">
    <source>
        <dbReference type="ARBA" id="ARBA00022692"/>
    </source>
</evidence>
<evidence type="ECO:0000256" key="11">
    <source>
        <dbReference type="ARBA" id="ARBA00022989"/>
    </source>
</evidence>
<dbReference type="PROSITE" id="PS50927">
    <property type="entry name" value="BULB_LECTIN"/>
    <property type="match status" value="1"/>
</dbReference>
<keyword evidence="9" id="KW-0418">Kinase</keyword>
<gene>
    <name evidence="22" type="ORF">Golob_010804</name>
</gene>
<evidence type="ECO:0000259" key="20">
    <source>
        <dbReference type="PROSITE" id="PS50927"/>
    </source>
</evidence>
<evidence type="ECO:0000256" key="16">
    <source>
        <dbReference type="ARBA" id="ARBA00047899"/>
    </source>
</evidence>
<keyword evidence="5" id="KW-0808">Transferase</keyword>
<evidence type="ECO:0000256" key="2">
    <source>
        <dbReference type="ARBA" id="ARBA00012513"/>
    </source>
</evidence>
<dbReference type="PROSITE" id="PS50948">
    <property type="entry name" value="PAN"/>
    <property type="match status" value="1"/>
</dbReference>
<keyword evidence="11 18" id="KW-1133">Transmembrane helix</keyword>
<feature type="domain" description="Bulb-type lectin" evidence="20">
    <location>
        <begin position="68"/>
        <end position="192"/>
    </location>
</feature>
<keyword evidence="7" id="KW-0732">Signal</keyword>
<comment type="catalytic activity">
    <reaction evidence="17">
        <text>L-seryl-[protein] + ATP = O-phospho-L-seryl-[protein] + ADP + H(+)</text>
        <dbReference type="Rhea" id="RHEA:17989"/>
        <dbReference type="Rhea" id="RHEA-COMP:9863"/>
        <dbReference type="Rhea" id="RHEA-COMP:11604"/>
        <dbReference type="ChEBI" id="CHEBI:15378"/>
        <dbReference type="ChEBI" id="CHEBI:29999"/>
        <dbReference type="ChEBI" id="CHEBI:30616"/>
        <dbReference type="ChEBI" id="CHEBI:83421"/>
        <dbReference type="ChEBI" id="CHEBI:456216"/>
        <dbReference type="EC" id="2.7.11.1"/>
    </reaction>
</comment>
<evidence type="ECO:0000256" key="5">
    <source>
        <dbReference type="ARBA" id="ARBA00022679"/>
    </source>
</evidence>
<dbReference type="InterPro" id="IPR036426">
    <property type="entry name" value="Bulb-type_lectin_dom_sf"/>
</dbReference>
<evidence type="ECO:0000313" key="22">
    <source>
        <dbReference type="EMBL" id="MBA0565949.1"/>
    </source>
</evidence>
<dbReference type="Pfam" id="PF00069">
    <property type="entry name" value="Pkinase"/>
    <property type="match status" value="1"/>
</dbReference>
<keyword evidence="4" id="KW-0245">EGF-like domain</keyword>
<evidence type="ECO:0000256" key="7">
    <source>
        <dbReference type="ARBA" id="ARBA00022729"/>
    </source>
</evidence>
<comment type="subcellular location">
    <subcellularLocation>
        <location evidence="1">Membrane</location>
        <topology evidence="1">Single-pass type I membrane protein</topology>
    </subcellularLocation>
</comment>
<keyword evidence="12 18" id="KW-0472">Membrane</keyword>
<feature type="transmembrane region" description="Helical" evidence="18">
    <location>
        <begin position="496"/>
        <end position="520"/>
    </location>
</feature>
<dbReference type="CDD" id="cd01098">
    <property type="entry name" value="PAN_AP_plant"/>
    <property type="match status" value="1"/>
</dbReference>
<feature type="domain" description="Apple" evidence="21">
    <location>
        <begin position="377"/>
        <end position="457"/>
    </location>
</feature>
<dbReference type="Proteomes" id="UP000593572">
    <property type="component" value="Unassembled WGS sequence"/>
</dbReference>
<evidence type="ECO:0000256" key="18">
    <source>
        <dbReference type="SAM" id="Phobius"/>
    </source>
</evidence>
<dbReference type="FunFam" id="1.10.510.10:FF:000537">
    <property type="entry name" value="Putative receptor-like protein kinase"/>
    <property type="match status" value="1"/>
</dbReference>
<comment type="caution">
    <text evidence="22">The sequence shown here is derived from an EMBL/GenBank/DDBJ whole genome shotgun (WGS) entry which is preliminary data.</text>
</comment>
<dbReference type="InterPro" id="IPR000858">
    <property type="entry name" value="S_locus_glycoprot_dom"/>
</dbReference>
<dbReference type="InterPro" id="IPR008271">
    <property type="entry name" value="Ser/Thr_kinase_AS"/>
</dbReference>
<dbReference type="CDD" id="cd00028">
    <property type="entry name" value="B_lectin"/>
    <property type="match status" value="1"/>
</dbReference>
<evidence type="ECO:0000256" key="1">
    <source>
        <dbReference type="ARBA" id="ARBA00004479"/>
    </source>
</evidence>
<dbReference type="EMBL" id="JABEZX010000009">
    <property type="protein sequence ID" value="MBA0565949.1"/>
    <property type="molecule type" value="Genomic_DNA"/>
</dbReference>
<accession>A0A7J8MMH6</accession>
<evidence type="ECO:0000256" key="8">
    <source>
        <dbReference type="ARBA" id="ARBA00022741"/>
    </source>
</evidence>
<dbReference type="Gene3D" id="2.90.10.10">
    <property type="entry name" value="Bulb-type lectin domain"/>
    <property type="match status" value="1"/>
</dbReference>
<dbReference type="GO" id="GO:0048544">
    <property type="term" value="P:recognition of pollen"/>
    <property type="evidence" value="ECO:0007669"/>
    <property type="project" value="InterPro"/>
</dbReference>
<evidence type="ECO:0000256" key="3">
    <source>
        <dbReference type="ARBA" id="ARBA00022527"/>
    </source>
</evidence>
<keyword evidence="14" id="KW-0675">Receptor</keyword>
<keyword evidence="23" id="KW-1185">Reference proteome</keyword>
<comment type="catalytic activity">
    <reaction evidence="16">
        <text>L-threonyl-[protein] + ATP = O-phospho-L-threonyl-[protein] + ADP + H(+)</text>
        <dbReference type="Rhea" id="RHEA:46608"/>
        <dbReference type="Rhea" id="RHEA-COMP:11060"/>
        <dbReference type="Rhea" id="RHEA-COMP:11605"/>
        <dbReference type="ChEBI" id="CHEBI:15378"/>
        <dbReference type="ChEBI" id="CHEBI:30013"/>
        <dbReference type="ChEBI" id="CHEBI:30616"/>
        <dbReference type="ChEBI" id="CHEBI:61977"/>
        <dbReference type="ChEBI" id="CHEBI:456216"/>
        <dbReference type="EC" id="2.7.11.1"/>
    </reaction>
</comment>
<dbReference type="InterPro" id="IPR011009">
    <property type="entry name" value="Kinase-like_dom_sf"/>
</dbReference>
<dbReference type="InterPro" id="IPR001480">
    <property type="entry name" value="Bulb-type_lectin_dom"/>
</dbReference>
<evidence type="ECO:0000256" key="12">
    <source>
        <dbReference type="ARBA" id="ARBA00023136"/>
    </source>
</evidence>
<keyword evidence="6 18" id="KW-0812">Transmembrane</keyword>
<keyword evidence="3" id="KW-0723">Serine/threonine-protein kinase</keyword>
<dbReference type="GO" id="GO:0016020">
    <property type="term" value="C:membrane"/>
    <property type="evidence" value="ECO:0007669"/>
    <property type="project" value="UniProtKB-SubCell"/>
</dbReference>
<evidence type="ECO:0000256" key="4">
    <source>
        <dbReference type="ARBA" id="ARBA00022536"/>
    </source>
</evidence>
<dbReference type="Gene3D" id="3.30.200.20">
    <property type="entry name" value="Phosphorylase Kinase, domain 1"/>
    <property type="match status" value="1"/>
</dbReference>
<keyword evidence="13" id="KW-1015">Disulfide bond</keyword>
<dbReference type="SUPFAM" id="SSF56112">
    <property type="entry name" value="Protein kinase-like (PK-like)"/>
    <property type="match status" value="1"/>
</dbReference>
<dbReference type="CDD" id="cd14066">
    <property type="entry name" value="STKc_IRAK"/>
    <property type="match status" value="1"/>
</dbReference>
<protein>
    <recommendedName>
        <fullName evidence="2">non-specific serine/threonine protein kinase</fullName>
        <ecNumber evidence="2">2.7.11.1</ecNumber>
    </recommendedName>
</protein>